<dbReference type="Proteomes" id="UP000216411">
    <property type="component" value="Unassembled WGS sequence"/>
</dbReference>
<reference evidence="4 5" key="1">
    <citation type="journal article" date="2017" name="Genome Announc.">
        <title>Draft Genome Sequence of a Sporulating and Motile Strain of Lachnotalea glycerini Isolated from Water in Quebec City, Canada.</title>
        <authorList>
            <person name="Maheux A.F."/>
            <person name="Boudreau D.K."/>
            <person name="Berube E."/>
            <person name="Boissinot M."/>
            <person name="Raymond F."/>
            <person name="Brodeur S."/>
            <person name="Corbeil J."/>
            <person name="Isabel S."/>
            <person name="Omar R.F."/>
            <person name="Bergeron M.G."/>
        </authorList>
    </citation>
    <scope>NUCLEOTIDE SEQUENCE [LARGE SCALE GENOMIC DNA]</scope>
    <source>
        <strain evidence="4 5">CCRI-19302</strain>
    </source>
</reference>
<comment type="caution">
    <text evidence="4">The sequence shown here is derived from an EMBL/GenBank/DDBJ whole genome shotgun (WGS) entry which is preliminary data.</text>
</comment>
<dbReference type="PROSITE" id="PS51736">
    <property type="entry name" value="RECOMBINASES_3"/>
    <property type="match status" value="1"/>
</dbReference>
<keyword evidence="1" id="KW-0175">Coiled coil</keyword>
<feature type="coiled-coil region" evidence="1">
    <location>
        <begin position="439"/>
        <end position="466"/>
    </location>
</feature>
<dbReference type="SUPFAM" id="SSF53041">
    <property type="entry name" value="Resolvase-like"/>
    <property type="match status" value="1"/>
</dbReference>
<gene>
    <name evidence="4" type="ORF">CG710_014990</name>
</gene>
<dbReference type="Pfam" id="PF00239">
    <property type="entry name" value="Resolvase"/>
    <property type="match status" value="1"/>
</dbReference>
<dbReference type="SMART" id="SM00857">
    <property type="entry name" value="Resolvase"/>
    <property type="match status" value="1"/>
</dbReference>
<keyword evidence="5" id="KW-1185">Reference proteome</keyword>
<feature type="domain" description="Recombinase" evidence="3">
    <location>
        <begin position="169"/>
        <end position="310"/>
    </location>
</feature>
<dbReference type="Pfam" id="PF07508">
    <property type="entry name" value="Recombinase"/>
    <property type="match status" value="1"/>
</dbReference>
<accession>A0A371JCA5</accession>
<dbReference type="CDD" id="cd00338">
    <property type="entry name" value="Ser_Recombinase"/>
    <property type="match status" value="1"/>
</dbReference>
<dbReference type="InterPro" id="IPR006119">
    <property type="entry name" value="Resolv_N"/>
</dbReference>
<evidence type="ECO:0000256" key="1">
    <source>
        <dbReference type="SAM" id="Coils"/>
    </source>
</evidence>
<dbReference type="InterPro" id="IPR038109">
    <property type="entry name" value="DNA_bind_recomb_sf"/>
</dbReference>
<dbReference type="InterPro" id="IPR011109">
    <property type="entry name" value="DNA_bind_recombinase_dom"/>
</dbReference>
<evidence type="ECO:0000259" key="3">
    <source>
        <dbReference type="PROSITE" id="PS51737"/>
    </source>
</evidence>
<protein>
    <submittedName>
        <fullName evidence="4">Recombinase family protein</fullName>
    </submittedName>
</protein>
<dbReference type="InterPro" id="IPR050639">
    <property type="entry name" value="SSR_resolvase"/>
</dbReference>
<name>A0A371JCA5_9FIRM</name>
<dbReference type="RefSeq" id="WP_094377638.1">
    <property type="nucleotide sequence ID" value="NZ_NOKA02000039.1"/>
</dbReference>
<dbReference type="AlphaFoldDB" id="A0A371JCA5"/>
<dbReference type="Gene3D" id="3.40.50.1390">
    <property type="entry name" value="Resolvase, N-terminal catalytic domain"/>
    <property type="match status" value="1"/>
</dbReference>
<dbReference type="OrthoDB" id="65783at2"/>
<proteinExistence type="predicted"/>
<evidence type="ECO:0000259" key="2">
    <source>
        <dbReference type="PROSITE" id="PS51736"/>
    </source>
</evidence>
<dbReference type="PROSITE" id="PS51737">
    <property type="entry name" value="RECOMBINASE_DNA_BIND"/>
    <property type="match status" value="1"/>
</dbReference>
<evidence type="ECO:0000313" key="5">
    <source>
        <dbReference type="Proteomes" id="UP000216411"/>
    </source>
</evidence>
<dbReference type="GO" id="GO:0003677">
    <property type="term" value="F:DNA binding"/>
    <property type="evidence" value="ECO:0007669"/>
    <property type="project" value="InterPro"/>
</dbReference>
<dbReference type="Gene3D" id="3.90.1750.20">
    <property type="entry name" value="Putative Large Serine Recombinase, Chain B, Domain 2"/>
    <property type="match status" value="1"/>
</dbReference>
<sequence length="531" mass="60811">MSKLNLNGNYCMYLRKSRADTEAEMHGEVETLARHRTILMSTAKMLHINITKQYEEVVSGETIASRPVMQQLLIDIENGDWNGVLVVEVERLARGDTIDQGIMAQAFKFSNTKIITPSKTYDPNNEFDEEYFEFGLFMSRREYKTINRRLQAGRMSSINEGKWVSNKAPYGFERVKLDNEKGFTLSPIQSQADIVKMIFNLYAYGDDGENRIGVSLICRKLNQLNVPTATGNREWLPCVINGILRNPTYIGKIRWNSRKTVKQSVNGVVTKTRPRNQNKDCTIVDGLHPAIIEEDLFNKVQDLLSYNPPRPVNTRNKIANPLAGLVVCGNCNRNMVRRPYNNHTHADTIICPYPECATVASNLSMVEDAIIEHMQQLVKDYELNESVNNYDSSENNISVKINLLNKHKGEFQKLNKQKNSLYDLLEQGIYSNEEFTERSQLIKNRINETIKLIDSLEQKIADEQLREKKVSVFIPKCKNLLDSYYDLNAASKNSLLKELITKVVYTKNVKNKRGEGNIPTFELTIYTNIIT</sequence>
<evidence type="ECO:0000313" key="4">
    <source>
        <dbReference type="EMBL" id="RDY30363.1"/>
    </source>
</evidence>
<dbReference type="GO" id="GO:0000150">
    <property type="term" value="F:DNA strand exchange activity"/>
    <property type="evidence" value="ECO:0007669"/>
    <property type="project" value="InterPro"/>
</dbReference>
<dbReference type="EMBL" id="NOKA02000039">
    <property type="protein sequence ID" value="RDY30363.1"/>
    <property type="molecule type" value="Genomic_DNA"/>
</dbReference>
<dbReference type="InterPro" id="IPR036162">
    <property type="entry name" value="Resolvase-like_N_sf"/>
</dbReference>
<feature type="domain" description="Resolvase/invertase-type recombinase catalytic" evidence="2">
    <location>
        <begin position="9"/>
        <end position="161"/>
    </location>
</feature>
<dbReference type="PANTHER" id="PTHR30461">
    <property type="entry name" value="DNA-INVERTASE FROM LAMBDOID PROPHAGE"/>
    <property type="match status" value="1"/>
</dbReference>
<dbReference type="PANTHER" id="PTHR30461:SF23">
    <property type="entry name" value="DNA RECOMBINASE-RELATED"/>
    <property type="match status" value="1"/>
</dbReference>
<organism evidence="4 5">
    <name type="scientific">Lachnotalea glycerini</name>
    <dbReference type="NCBI Taxonomy" id="1763509"/>
    <lineage>
        <taxon>Bacteria</taxon>
        <taxon>Bacillati</taxon>
        <taxon>Bacillota</taxon>
        <taxon>Clostridia</taxon>
        <taxon>Lachnospirales</taxon>
        <taxon>Lachnospiraceae</taxon>
        <taxon>Lachnotalea</taxon>
    </lineage>
</organism>